<evidence type="ECO:0000256" key="6">
    <source>
        <dbReference type="ARBA" id="ARBA00038076"/>
    </source>
</evidence>
<evidence type="ECO:0000256" key="7">
    <source>
        <dbReference type="SAM" id="Phobius"/>
    </source>
</evidence>
<dbReference type="Pfam" id="PF12704">
    <property type="entry name" value="MacB_PCD"/>
    <property type="match status" value="1"/>
</dbReference>
<feature type="transmembrane region" description="Helical" evidence="7">
    <location>
        <begin position="375"/>
        <end position="397"/>
    </location>
</feature>
<evidence type="ECO:0000256" key="2">
    <source>
        <dbReference type="ARBA" id="ARBA00022475"/>
    </source>
</evidence>
<dbReference type="InterPro" id="IPR003838">
    <property type="entry name" value="ABC3_permease_C"/>
</dbReference>
<evidence type="ECO:0000256" key="3">
    <source>
        <dbReference type="ARBA" id="ARBA00022692"/>
    </source>
</evidence>
<comment type="subcellular location">
    <subcellularLocation>
        <location evidence="1">Cell membrane</location>
        <topology evidence="1">Multi-pass membrane protein</topology>
    </subcellularLocation>
</comment>
<dbReference type="GO" id="GO:0022857">
    <property type="term" value="F:transmembrane transporter activity"/>
    <property type="evidence" value="ECO:0007669"/>
    <property type="project" value="TreeGrafter"/>
</dbReference>
<name>A0A7X6MZ37_9STRE</name>
<dbReference type="EMBL" id="JAAXPR010000020">
    <property type="protein sequence ID" value="NKZ21045.1"/>
    <property type="molecule type" value="Genomic_DNA"/>
</dbReference>
<evidence type="ECO:0000256" key="1">
    <source>
        <dbReference type="ARBA" id="ARBA00004651"/>
    </source>
</evidence>
<comment type="similarity">
    <text evidence="6">Belongs to the ABC-4 integral membrane protein family.</text>
</comment>
<dbReference type="PANTHER" id="PTHR30572:SF4">
    <property type="entry name" value="ABC TRANSPORTER PERMEASE YTRF"/>
    <property type="match status" value="1"/>
</dbReference>
<accession>A0A7X6MZ37</accession>
<dbReference type="InterPro" id="IPR050250">
    <property type="entry name" value="Macrolide_Exporter_MacB"/>
</dbReference>
<dbReference type="RefSeq" id="WP_168549782.1">
    <property type="nucleotide sequence ID" value="NZ_JAAXPR010000020.1"/>
</dbReference>
<keyword evidence="5 7" id="KW-0472">Membrane</keyword>
<feature type="domain" description="MacB-like periplasmic core" evidence="9">
    <location>
        <begin position="18"/>
        <end position="239"/>
    </location>
</feature>
<dbReference type="InterPro" id="IPR025857">
    <property type="entry name" value="MacB_PCD"/>
</dbReference>
<dbReference type="Proteomes" id="UP000522720">
    <property type="component" value="Unassembled WGS sequence"/>
</dbReference>
<reference evidence="10 11" key="1">
    <citation type="submission" date="2020-04" db="EMBL/GenBank/DDBJ databases">
        <title>MicrobeNet Type strains.</title>
        <authorList>
            <person name="Nicholson A.C."/>
        </authorList>
    </citation>
    <scope>NUCLEOTIDE SEQUENCE [LARGE SCALE GENOMIC DNA]</scope>
    <source>
        <strain evidence="10 11">CCUG 69612</strain>
    </source>
</reference>
<dbReference type="AlphaFoldDB" id="A0A7X6MZ37"/>
<sequence>MENWKFALTSIWSHKMRSFLTMLGIIIGVAAVVVIMALGNGMKEQVISSFSKDQQDIQLYYQPEESEEDGFMFPGAFYGEDATQIKEEWLPSLLEIDGVENYYVTNGANDTVSYGNKKAESVNLIGGNLTYFDVKDYKVLAGRSFRAEDYQTYASIIMVDQTLAEKLFGDMTSALNQIVTVGSRSFLIIGVFEDPDAGTSIYGMKSGGSALMTNVQLAAEFGTPEVGSAYIHIKDVKQATNIGNLAAAKLTEISGVAEKGGKFTTFDMSGLVEDINSQFGIMTTIIGSIAGISLLVGGIGVMNIMLVSVTERTREIGLRKALGATRFKILNQFLIEAMVLTMIGGAIGLGIAFGLTKILEGVFAANPDMAMPVRVSLDVGLGAMLFSAFIGILFGILPANKASKLNPIEALRYE</sequence>
<keyword evidence="11" id="KW-1185">Reference proteome</keyword>
<keyword evidence="3 7" id="KW-0812">Transmembrane</keyword>
<evidence type="ECO:0000259" key="8">
    <source>
        <dbReference type="Pfam" id="PF02687"/>
    </source>
</evidence>
<feature type="transmembrane region" description="Helical" evidence="7">
    <location>
        <begin position="329"/>
        <end position="355"/>
    </location>
</feature>
<evidence type="ECO:0000313" key="11">
    <source>
        <dbReference type="Proteomes" id="UP000522720"/>
    </source>
</evidence>
<evidence type="ECO:0000313" key="10">
    <source>
        <dbReference type="EMBL" id="NKZ21045.1"/>
    </source>
</evidence>
<organism evidence="10 11">
    <name type="scientific">Streptococcus ovuberis</name>
    <dbReference type="NCBI Taxonomy" id="1936207"/>
    <lineage>
        <taxon>Bacteria</taxon>
        <taxon>Bacillati</taxon>
        <taxon>Bacillota</taxon>
        <taxon>Bacilli</taxon>
        <taxon>Lactobacillales</taxon>
        <taxon>Streptococcaceae</taxon>
        <taxon>Streptococcus</taxon>
    </lineage>
</organism>
<evidence type="ECO:0000256" key="5">
    <source>
        <dbReference type="ARBA" id="ARBA00023136"/>
    </source>
</evidence>
<evidence type="ECO:0000256" key="4">
    <source>
        <dbReference type="ARBA" id="ARBA00022989"/>
    </source>
</evidence>
<dbReference type="Pfam" id="PF02687">
    <property type="entry name" value="FtsX"/>
    <property type="match status" value="1"/>
</dbReference>
<feature type="transmembrane region" description="Helical" evidence="7">
    <location>
        <begin position="20"/>
        <end position="39"/>
    </location>
</feature>
<protein>
    <submittedName>
        <fullName evidence="10">FtsX-like permease family protein</fullName>
    </submittedName>
</protein>
<feature type="transmembrane region" description="Helical" evidence="7">
    <location>
        <begin position="285"/>
        <end position="309"/>
    </location>
</feature>
<keyword evidence="4 7" id="KW-1133">Transmembrane helix</keyword>
<keyword evidence="2" id="KW-1003">Cell membrane</keyword>
<gene>
    <name evidence="10" type="ORF">HF992_09425</name>
</gene>
<comment type="caution">
    <text evidence="10">The sequence shown here is derived from an EMBL/GenBank/DDBJ whole genome shotgun (WGS) entry which is preliminary data.</text>
</comment>
<feature type="domain" description="ABC3 transporter permease C-terminal" evidence="8">
    <location>
        <begin position="288"/>
        <end position="407"/>
    </location>
</feature>
<dbReference type="PANTHER" id="PTHR30572">
    <property type="entry name" value="MEMBRANE COMPONENT OF TRANSPORTER-RELATED"/>
    <property type="match status" value="1"/>
</dbReference>
<dbReference type="GO" id="GO:0005886">
    <property type="term" value="C:plasma membrane"/>
    <property type="evidence" value="ECO:0007669"/>
    <property type="project" value="UniProtKB-SubCell"/>
</dbReference>
<proteinExistence type="inferred from homology"/>
<evidence type="ECO:0000259" key="9">
    <source>
        <dbReference type="Pfam" id="PF12704"/>
    </source>
</evidence>